<dbReference type="RefSeq" id="WP_213557383.1">
    <property type="nucleotide sequence ID" value="NZ_JBHXAJ010000002.1"/>
</dbReference>
<dbReference type="EMBL" id="CP074371">
    <property type="protein sequence ID" value="QVI21281.1"/>
    <property type="molecule type" value="Genomic_DNA"/>
</dbReference>
<evidence type="ECO:0000256" key="1">
    <source>
        <dbReference type="SAM" id="Phobius"/>
    </source>
</evidence>
<reference evidence="2 3" key="1">
    <citation type="submission" date="2021-04" db="EMBL/GenBank/DDBJ databases">
        <title>Nocardia tengchongensis.</title>
        <authorList>
            <person name="Zhuang k."/>
            <person name="Ran Y."/>
            <person name="Li W."/>
        </authorList>
    </citation>
    <scope>NUCLEOTIDE SEQUENCE [LARGE SCALE GENOMIC DNA]</scope>
    <source>
        <strain evidence="2 3">CFH S0057</strain>
    </source>
</reference>
<keyword evidence="1" id="KW-0472">Membrane</keyword>
<evidence type="ECO:0000313" key="2">
    <source>
        <dbReference type="EMBL" id="QVI21281.1"/>
    </source>
</evidence>
<evidence type="ECO:0008006" key="4">
    <source>
        <dbReference type="Google" id="ProtNLM"/>
    </source>
</evidence>
<accession>A0ABX8CMU8</accession>
<keyword evidence="3" id="KW-1185">Reference proteome</keyword>
<feature type="transmembrane region" description="Helical" evidence="1">
    <location>
        <begin position="52"/>
        <end position="69"/>
    </location>
</feature>
<evidence type="ECO:0000313" key="3">
    <source>
        <dbReference type="Proteomes" id="UP000683310"/>
    </source>
</evidence>
<proteinExistence type="predicted"/>
<name>A0ABX8CMU8_9NOCA</name>
<organism evidence="2 3">
    <name type="scientific">Nocardia tengchongensis</name>
    <dbReference type="NCBI Taxonomy" id="2055889"/>
    <lineage>
        <taxon>Bacteria</taxon>
        <taxon>Bacillati</taxon>
        <taxon>Actinomycetota</taxon>
        <taxon>Actinomycetes</taxon>
        <taxon>Mycobacteriales</taxon>
        <taxon>Nocardiaceae</taxon>
        <taxon>Nocardia</taxon>
    </lineage>
</organism>
<sequence>MTEPSKPSVLARISPKQWVAIVLTVLAVLFILENRHKVDIEFLLMTIRSPMWLVLLATFAVGWLAGLLARRR</sequence>
<keyword evidence="1" id="KW-1133">Transmembrane helix</keyword>
<protein>
    <recommendedName>
        <fullName evidence="4">DUF1049 domain-containing protein</fullName>
    </recommendedName>
</protein>
<dbReference type="Proteomes" id="UP000683310">
    <property type="component" value="Chromosome"/>
</dbReference>
<gene>
    <name evidence="2" type="ORF">KHQ06_35740</name>
</gene>
<feature type="transmembrane region" description="Helical" evidence="1">
    <location>
        <begin position="15"/>
        <end position="32"/>
    </location>
</feature>
<keyword evidence="1" id="KW-0812">Transmembrane</keyword>